<protein>
    <recommendedName>
        <fullName evidence="1">Polynucleotide kinase PNKP phosphatase domain-containing protein</fullName>
    </recommendedName>
</protein>
<dbReference type="InterPro" id="IPR036412">
    <property type="entry name" value="HAD-like_sf"/>
</dbReference>
<evidence type="ECO:0000313" key="3">
    <source>
        <dbReference type="Proteomes" id="UP000242502"/>
    </source>
</evidence>
<comment type="caution">
    <text evidence="2">The sequence shown here is derived from an EMBL/GenBank/DDBJ whole genome shotgun (WGS) entry which is preliminary data.</text>
</comment>
<dbReference type="EMBL" id="MDLC01000068">
    <property type="protein sequence ID" value="ODS22563.1"/>
    <property type="molecule type" value="Genomic_DNA"/>
</dbReference>
<sequence>MTKRKTVIVDLDGTIALNEHRHHYIYPKNGDKPDWNSFFLACIDDIPNMAVIHSVEAFKRSGYKIHIMSARGMIAHKETVDWLSKFSIIYDEITMRDIGCYKPDEELKQSWIEKFYPNYQEDILCVFDDRDKVVKMWRSLGLTCFQVAEGDF</sequence>
<feature type="domain" description="Polynucleotide kinase PNKP phosphatase" evidence="1">
    <location>
        <begin position="5"/>
        <end position="152"/>
    </location>
</feature>
<evidence type="ECO:0000313" key="2">
    <source>
        <dbReference type="EMBL" id="ODS22563.1"/>
    </source>
</evidence>
<accession>A0A1D2QLX1</accession>
<proteinExistence type="predicted"/>
<organism evidence="2 3">
    <name type="scientific">Candidatus Endobugula sertula</name>
    <name type="common">Bugula neritina bacterial symbiont</name>
    <dbReference type="NCBI Taxonomy" id="62101"/>
    <lineage>
        <taxon>Bacteria</taxon>
        <taxon>Pseudomonadati</taxon>
        <taxon>Pseudomonadota</taxon>
        <taxon>Gammaproteobacteria</taxon>
        <taxon>Cellvibrionales</taxon>
        <taxon>Cellvibrionaceae</taxon>
        <taxon>Candidatus Endobugula</taxon>
    </lineage>
</organism>
<dbReference type="InterPro" id="IPR056782">
    <property type="entry name" value="HAD_PNKP"/>
</dbReference>
<dbReference type="Pfam" id="PF25109">
    <property type="entry name" value="HAD_PNKP"/>
    <property type="match status" value="1"/>
</dbReference>
<reference evidence="2 3" key="1">
    <citation type="journal article" date="2016" name="Appl. Environ. Microbiol.">
        <title>Lack of Overt Genome Reduction in the Bryostatin-Producing Bryozoan Symbiont "Candidatus Endobugula sertula".</title>
        <authorList>
            <person name="Miller I.J."/>
            <person name="Vanee N."/>
            <person name="Fong S.S."/>
            <person name="Lim-Fong G.E."/>
            <person name="Kwan J.C."/>
        </authorList>
    </citation>
    <scope>NUCLEOTIDE SEQUENCE [LARGE SCALE GENOMIC DNA]</scope>
    <source>
        <strain evidence="2">AB1-4</strain>
    </source>
</reference>
<name>A0A1D2QLX1_9GAMM</name>
<dbReference type="AlphaFoldDB" id="A0A1D2QLX1"/>
<dbReference type="SUPFAM" id="SSF56784">
    <property type="entry name" value="HAD-like"/>
    <property type="match status" value="1"/>
</dbReference>
<dbReference type="STRING" id="62101.AB835_13535"/>
<evidence type="ECO:0000259" key="1">
    <source>
        <dbReference type="Pfam" id="PF25109"/>
    </source>
</evidence>
<gene>
    <name evidence="2" type="ORF">AB835_13535</name>
</gene>
<dbReference type="Gene3D" id="3.40.50.1000">
    <property type="entry name" value="HAD superfamily/HAD-like"/>
    <property type="match status" value="1"/>
</dbReference>
<dbReference type="InterPro" id="IPR023214">
    <property type="entry name" value="HAD_sf"/>
</dbReference>
<dbReference type="Proteomes" id="UP000242502">
    <property type="component" value="Unassembled WGS sequence"/>
</dbReference>